<name>A0ABX4YCK7_9LEPT</name>
<organism evidence="1 2">
    <name type="scientific">Leptospira inadai serovar Lyme</name>
    <dbReference type="NCBI Taxonomy" id="293084"/>
    <lineage>
        <taxon>Bacteria</taxon>
        <taxon>Pseudomonadati</taxon>
        <taxon>Spirochaetota</taxon>
        <taxon>Spirochaetia</taxon>
        <taxon>Leptospirales</taxon>
        <taxon>Leptospiraceae</taxon>
        <taxon>Leptospira</taxon>
    </lineage>
</organism>
<comment type="caution">
    <text evidence="1">The sequence shown here is derived from an EMBL/GenBank/DDBJ whole genome shotgun (WGS) entry which is preliminary data.</text>
</comment>
<protein>
    <submittedName>
        <fullName evidence="1">Uncharacterized protein</fullName>
    </submittedName>
</protein>
<proteinExistence type="predicted"/>
<sequence>MTRFRSTKCLRKTIRINQGTFSRITLYAFYFRQLKKEDGRVRITYTRRKPLKAGRATEGRFPV</sequence>
<evidence type="ECO:0000313" key="1">
    <source>
        <dbReference type="EMBL" id="PNV71514.1"/>
    </source>
</evidence>
<gene>
    <name evidence="1" type="ORF">BES34_021285</name>
</gene>
<dbReference type="EMBL" id="MCRM02000044">
    <property type="protein sequence ID" value="PNV71514.1"/>
    <property type="molecule type" value="Genomic_DNA"/>
</dbReference>
<dbReference type="Proteomes" id="UP000094669">
    <property type="component" value="Unassembled WGS sequence"/>
</dbReference>
<reference evidence="1" key="1">
    <citation type="submission" date="2018-01" db="EMBL/GenBank/DDBJ databases">
        <title>Genomic characterization of Leptospira inadai serogroup Lyme isolated from captured rat in Brazil and comparative analysis with human reference strain.</title>
        <authorList>
            <person name="Moreno L.Z."/>
            <person name="Loureiro A.P."/>
            <person name="Miraglia F."/>
            <person name="Kremer F.S."/>
            <person name="Eslabao M.R."/>
            <person name="Dellagostin O.A."/>
            <person name="Lilenbaum W."/>
            <person name="Moreno A.M."/>
        </authorList>
    </citation>
    <scope>NUCLEOTIDE SEQUENCE [LARGE SCALE GENOMIC DNA]</scope>
    <source>
        <strain evidence="1">M34/99</strain>
    </source>
</reference>
<keyword evidence="2" id="KW-1185">Reference proteome</keyword>
<accession>A0ABX4YCK7</accession>
<evidence type="ECO:0000313" key="2">
    <source>
        <dbReference type="Proteomes" id="UP000094669"/>
    </source>
</evidence>